<evidence type="ECO:0000313" key="3">
    <source>
        <dbReference type="Proteomes" id="UP000288805"/>
    </source>
</evidence>
<protein>
    <submittedName>
        <fullName evidence="2">Uncharacterized protein</fullName>
    </submittedName>
</protein>
<sequence>MERMDHFQLQQDQQTLILREIQQHLDLVPLAPPVEMLPQFQQRTPPIQQRTPPIQQRSLLLIIRSLLSFFSPLLSGGITSSLLLSLAFGTLGTMFILVGGRVEEVIC</sequence>
<evidence type="ECO:0000313" key="2">
    <source>
        <dbReference type="EMBL" id="RVW20131.1"/>
    </source>
</evidence>
<proteinExistence type="predicted"/>
<name>A0A438CA63_VITVI</name>
<reference evidence="2 3" key="1">
    <citation type="journal article" date="2018" name="PLoS Genet.">
        <title>Population sequencing reveals clonal diversity and ancestral inbreeding in the grapevine cultivar Chardonnay.</title>
        <authorList>
            <person name="Roach M.J."/>
            <person name="Johnson D.L."/>
            <person name="Bohlmann J."/>
            <person name="van Vuuren H.J."/>
            <person name="Jones S.J."/>
            <person name="Pretorius I.S."/>
            <person name="Schmidt S.A."/>
            <person name="Borneman A.R."/>
        </authorList>
    </citation>
    <scope>NUCLEOTIDE SEQUENCE [LARGE SCALE GENOMIC DNA]</scope>
    <source>
        <strain evidence="3">cv. Chardonnay</strain>
        <tissue evidence="2">Leaf</tissue>
    </source>
</reference>
<dbReference type="AlphaFoldDB" id="A0A438CA63"/>
<comment type="caution">
    <text evidence="2">The sequence shown here is derived from an EMBL/GenBank/DDBJ whole genome shotgun (WGS) entry which is preliminary data.</text>
</comment>
<dbReference type="Proteomes" id="UP000288805">
    <property type="component" value="Unassembled WGS sequence"/>
</dbReference>
<accession>A0A438CA63</accession>
<keyword evidence="1" id="KW-1133">Transmembrane helix</keyword>
<keyword evidence="1" id="KW-0812">Transmembrane</keyword>
<keyword evidence="1" id="KW-0472">Membrane</keyword>
<dbReference type="EMBL" id="QGNW01002394">
    <property type="protein sequence ID" value="RVW20131.1"/>
    <property type="molecule type" value="Genomic_DNA"/>
</dbReference>
<feature type="transmembrane region" description="Helical" evidence="1">
    <location>
        <begin position="82"/>
        <end position="102"/>
    </location>
</feature>
<organism evidence="2 3">
    <name type="scientific">Vitis vinifera</name>
    <name type="common">Grape</name>
    <dbReference type="NCBI Taxonomy" id="29760"/>
    <lineage>
        <taxon>Eukaryota</taxon>
        <taxon>Viridiplantae</taxon>
        <taxon>Streptophyta</taxon>
        <taxon>Embryophyta</taxon>
        <taxon>Tracheophyta</taxon>
        <taxon>Spermatophyta</taxon>
        <taxon>Magnoliopsida</taxon>
        <taxon>eudicotyledons</taxon>
        <taxon>Gunneridae</taxon>
        <taxon>Pentapetalae</taxon>
        <taxon>rosids</taxon>
        <taxon>Vitales</taxon>
        <taxon>Vitaceae</taxon>
        <taxon>Viteae</taxon>
        <taxon>Vitis</taxon>
    </lineage>
</organism>
<gene>
    <name evidence="2" type="ORF">CK203_114228</name>
</gene>
<evidence type="ECO:0000256" key="1">
    <source>
        <dbReference type="SAM" id="Phobius"/>
    </source>
</evidence>